<dbReference type="GO" id="GO:0030496">
    <property type="term" value="C:midbody"/>
    <property type="evidence" value="ECO:0007669"/>
    <property type="project" value="UniProtKB-SubCell"/>
</dbReference>
<keyword evidence="16" id="KW-0175">Coiled coil</keyword>
<evidence type="ECO:0000313" key="21">
    <source>
        <dbReference type="EMBL" id="KYO41635.1"/>
    </source>
</evidence>
<feature type="region of interest" description="Disordered" evidence="17">
    <location>
        <begin position="737"/>
        <end position="770"/>
    </location>
</feature>
<feature type="compositionally biased region" description="Polar residues" evidence="17">
    <location>
        <begin position="449"/>
        <end position="464"/>
    </location>
</feature>
<feature type="compositionally biased region" description="Polar residues" evidence="17">
    <location>
        <begin position="485"/>
        <end position="496"/>
    </location>
</feature>
<dbReference type="Pfam" id="PF03941">
    <property type="entry name" value="INCENP_ARK-bind"/>
    <property type="match status" value="1"/>
</dbReference>
<dbReference type="AlphaFoldDB" id="A0A151NYW5"/>
<gene>
    <name evidence="21" type="primary">INCENPL</name>
    <name evidence="21" type="ORF">Y1Q_0006383</name>
</gene>
<dbReference type="InterPro" id="IPR022006">
    <property type="entry name" value="INCENP_N"/>
</dbReference>
<keyword evidence="8" id="KW-0132">Cell division</keyword>
<evidence type="ECO:0000256" key="7">
    <source>
        <dbReference type="ARBA" id="ARBA00022490"/>
    </source>
</evidence>
<feature type="domain" description="Chromosome passenger complex (CPC) protein INCENP N-terminal" evidence="20">
    <location>
        <begin position="29"/>
        <end position="63"/>
    </location>
</feature>
<keyword evidence="15" id="KW-0137">Centromere</keyword>
<feature type="coiled-coil region" evidence="16">
    <location>
        <begin position="573"/>
        <end position="640"/>
    </location>
</feature>
<evidence type="ECO:0000256" key="6">
    <source>
        <dbReference type="ARBA" id="ARBA00022454"/>
    </source>
</evidence>
<evidence type="ECO:0000256" key="16">
    <source>
        <dbReference type="SAM" id="Coils"/>
    </source>
</evidence>
<keyword evidence="9" id="KW-0493">Microtubule</keyword>
<dbReference type="Gene3D" id="1.20.5.3600">
    <property type="match status" value="1"/>
</dbReference>
<feature type="compositionally biased region" description="Basic and acidic residues" evidence="17">
    <location>
        <begin position="437"/>
        <end position="448"/>
    </location>
</feature>
<evidence type="ECO:0000256" key="11">
    <source>
        <dbReference type="ARBA" id="ARBA00022838"/>
    </source>
</evidence>
<keyword evidence="13" id="KW-0539">Nucleus</keyword>
<accession>A0A151NYW5</accession>
<dbReference type="GO" id="GO:0051257">
    <property type="term" value="P:meiotic spindle midzone assembly"/>
    <property type="evidence" value="ECO:0007669"/>
    <property type="project" value="TreeGrafter"/>
</dbReference>
<evidence type="ECO:0000256" key="5">
    <source>
        <dbReference type="ARBA" id="ARBA00010042"/>
    </source>
</evidence>
<dbReference type="PANTHER" id="PTHR13142:SF3">
    <property type="entry name" value="INNER CENTROMERE PROTEIN ARK-BINDING DOMAIN-CONTAINING PROTEIN"/>
    <property type="match status" value="1"/>
</dbReference>
<dbReference type="GO" id="GO:0005874">
    <property type="term" value="C:microtubule"/>
    <property type="evidence" value="ECO:0007669"/>
    <property type="project" value="UniProtKB-KW"/>
</dbReference>
<feature type="region of interest" description="Disordered" evidence="17">
    <location>
        <begin position="477"/>
        <end position="496"/>
    </location>
</feature>
<dbReference type="eggNOG" id="KOG4456">
    <property type="taxonomic scope" value="Eukaryota"/>
</dbReference>
<dbReference type="GO" id="GO:0000776">
    <property type="term" value="C:kinetochore"/>
    <property type="evidence" value="ECO:0007669"/>
    <property type="project" value="UniProtKB-KW"/>
</dbReference>
<sequence>MTSGREASHWLLLFALGIAVGRAMVEMVGPTNLLDFCSQKLSEFLGNAEHKHLAWLREIEEEAVKMFDSNFSAEPGLMPKTPSQKKRRRKKSSFSLREENKELSRKRLSRRRSSLKLTSSKQPLQRLQSKEGLENSTDVREGVSTPCSTAKLPAYSEAKLSVPSDAVAVMQRAEGQIPLTEIIPSNLLGQELCVKAETLETTSSTLGAISKDWSPKKTGVTELPPISAGPILVIPDPSEANEAEEAEVVSSLRIAKTSTPKSSGNGKVAAKQRPPLQDLEKEFYQDLKDSTRISPSSKLSRRSGHQSLMRRSHKSCRTSLAEKYSLAGKRENMIRKSISRAISKKKAAQESSSASSRVSCHSSIDVFMEDDPTNSIRPGLGLNAEYDETPENQQKPFFTANGSVLSSSPVALQSPWPKNPFWEEQQAGNSEECCSNKTEKPQSNKSKEQFQSAKPQEESPQIRTRSYKHAVDNLHDGQQHVDSDLSPSNDKITHSPILSSSSASKVICPLKSFLQTVQKNQLLATPESVGRNSIMKNFIRRNTPTRPDPKADKSSILRTFSTPAPYHRIIRCLVEKERQRLESLRKKEEAELQRKQKVEEEKRRRLEEMKLKREERLRKALLARERVEQIEEEKKKRREQKLFHTDEKVREEKVVEEKTKKKLGKKTGEAEARKQKVLQMEEDEYKHQELLQKRAEDEQREKGKVVLELKKLAEQRQVEQAEERDCVQQGKALHPQMQLAVLAQEEEENQRKEEKSPQELEQQQWQEKKIEQPGSIVVASTKLLNVVMKTSASSSCRGPAKGPKESKFPKVNPNNYGMDLNSDDSTDDESQPRKPIPTWANGSQLNQAVTYQYYNPPNTDLLFGVIASPKLEDIFYKNKPRYFKRTSSAVWHSPPLPVCHLFWGFFSNTEIFLILKTSITLDRGTLTGGSEAPFFTSFLRGLVVLFINSPFDRKNTPRCMSLASRLAITEKMEHKLTTWIEHQNQEHVLFSTQIAIEEGTYDPRQVFNLDKTRLFRKWILSRMFISVKEKTALGFMAVKDRSTLLLGVNTAGDFKLKRLMVYHIENPRALKVSPL</sequence>
<feature type="compositionally biased region" description="Basic and acidic residues" evidence="17">
    <location>
        <begin position="749"/>
        <end position="758"/>
    </location>
</feature>
<evidence type="ECO:0000256" key="10">
    <source>
        <dbReference type="ARBA" id="ARBA00022776"/>
    </source>
</evidence>
<feature type="chain" id="PRO_5007586495" evidence="18">
    <location>
        <begin position="24"/>
        <end position="1075"/>
    </location>
</feature>
<dbReference type="EMBL" id="AKHW03001628">
    <property type="protein sequence ID" value="KYO41635.1"/>
    <property type="molecule type" value="Genomic_DNA"/>
</dbReference>
<name>A0A151NYW5_ALLMI</name>
<evidence type="ECO:0000256" key="1">
    <source>
        <dbReference type="ARBA" id="ARBA00004123"/>
    </source>
</evidence>
<evidence type="ECO:0000256" key="4">
    <source>
        <dbReference type="ARBA" id="ARBA00004629"/>
    </source>
</evidence>
<dbReference type="PANTHER" id="PTHR13142">
    <property type="entry name" value="INNER CENTROMERE PROTEIN"/>
    <property type="match status" value="1"/>
</dbReference>
<keyword evidence="7" id="KW-0963">Cytoplasm</keyword>
<comment type="similarity">
    <text evidence="5">Belongs to the INCENP family.</text>
</comment>
<feature type="compositionally biased region" description="Basic and acidic residues" evidence="17">
    <location>
        <begin position="96"/>
        <end position="105"/>
    </location>
</feature>
<feature type="domain" description="Inner centromere protein ARK-binding" evidence="19">
    <location>
        <begin position="819"/>
        <end position="875"/>
    </location>
</feature>
<feature type="compositionally biased region" description="Basic residues" evidence="17">
    <location>
        <begin position="83"/>
        <end position="92"/>
    </location>
</feature>
<keyword evidence="6" id="KW-0158">Chromosome</keyword>
<keyword evidence="14" id="KW-0131">Cell cycle</keyword>
<dbReference type="Pfam" id="PF12178">
    <property type="entry name" value="INCENP_N"/>
    <property type="match status" value="1"/>
</dbReference>
<evidence type="ECO:0000259" key="20">
    <source>
        <dbReference type="Pfam" id="PF12178"/>
    </source>
</evidence>
<protein>
    <submittedName>
        <fullName evidence="21">Inner centromere protein-like isoform D</fullName>
    </submittedName>
</protein>
<organism evidence="21 22">
    <name type="scientific">Alligator mississippiensis</name>
    <name type="common">American alligator</name>
    <dbReference type="NCBI Taxonomy" id="8496"/>
    <lineage>
        <taxon>Eukaryota</taxon>
        <taxon>Metazoa</taxon>
        <taxon>Chordata</taxon>
        <taxon>Craniata</taxon>
        <taxon>Vertebrata</taxon>
        <taxon>Euteleostomi</taxon>
        <taxon>Archelosauria</taxon>
        <taxon>Archosauria</taxon>
        <taxon>Crocodylia</taxon>
        <taxon>Alligatoridae</taxon>
        <taxon>Alligatorinae</taxon>
        <taxon>Alligator</taxon>
    </lineage>
</organism>
<keyword evidence="22" id="KW-1185">Reference proteome</keyword>
<feature type="region of interest" description="Disordered" evidence="17">
    <location>
        <begin position="791"/>
        <end position="841"/>
    </location>
</feature>
<dbReference type="GO" id="GO:0005634">
    <property type="term" value="C:nucleus"/>
    <property type="evidence" value="ECO:0007669"/>
    <property type="project" value="UniProtKB-SubCell"/>
</dbReference>
<reference evidence="21 22" key="1">
    <citation type="journal article" date="2012" name="Genome Biol.">
        <title>Sequencing three crocodilian genomes to illuminate the evolution of archosaurs and amniotes.</title>
        <authorList>
            <person name="St John J.A."/>
            <person name="Braun E.L."/>
            <person name="Isberg S.R."/>
            <person name="Miles L.G."/>
            <person name="Chong A.Y."/>
            <person name="Gongora J."/>
            <person name="Dalzell P."/>
            <person name="Moran C."/>
            <person name="Bed'hom B."/>
            <person name="Abzhanov A."/>
            <person name="Burgess S.C."/>
            <person name="Cooksey A.M."/>
            <person name="Castoe T.A."/>
            <person name="Crawford N.G."/>
            <person name="Densmore L.D."/>
            <person name="Drew J.C."/>
            <person name="Edwards S.V."/>
            <person name="Faircloth B.C."/>
            <person name="Fujita M.K."/>
            <person name="Greenwold M.J."/>
            <person name="Hoffmann F.G."/>
            <person name="Howard J.M."/>
            <person name="Iguchi T."/>
            <person name="Janes D.E."/>
            <person name="Khan S.Y."/>
            <person name="Kohno S."/>
            <person name="de Koning A.J."/>
            <person name="Lance S.L."/>
            <person name="McCarthy F.M."/>
            <person name="McCormack J.E."/>
            <person name="Merchant M.E."/>
            <person name="Peterson D.G."/>
            <person name="Pollock D.D."/>
            <person name="Pourmand N."/>
            <person name="Raney B.J."/>
            <person name="Roessler K.A."/>
            <person name="Sanford J.R."/>
            <person name="Sawyer R.H."/>
            <person name="Schmidt C.J."/>
            <person name="Triplett E.W."/>
            <person name="Tuberville T.D."/>
            <person name="Venegas-Anaya M."/>
            <person name="Howard J.T."/>
            <person name="Jarvis E.D."/>
            <person name="Guillette L.J.Jr."/>
            <person name="Glenn T.C."/>
            <person name="Green R.E."/>
            <person name="Ray D.A."/>
        </authorList>
    </citation>
    <scope>NUCLEOTIDE SEQUENCE [LARGE SCALE GENOMIC DNA]</scope>
    <source>
        <strain evidence="21">KSC_2009_1</strain>
    </source>
</reference>
<comment type="caution">
    <text evidence="21">The sequence shown here is derived from an EMBL/GenBank/DDBJ whole genome shotgun (WGS) entry which is preliminary data.</text>
</comment>
<keyword evidence="18" id="KW-0732">Signal</keyword>
<keyword evidence="11" id="KW-0995">Kinetochore</keyword>
<keyword evidence="12" id="KW-0206">Cytoskeleton</keyword>
<evidence type="ECO:0000256" key="2">
    <source>
        <dbReference type="ARBA" id="ARBA00004186"/>
    </source>
</evidence>
<feature type="region of interest" description="Disordered" evidence="17">
    <location>
        <begin position="71"/>
        <end position="147"/>
    </location>
</feature>
<feature type="signal peptide" evidence="18">
    <location>
        <begin position="1"/>
        <end position="23"/>
    </location>
</feature>
<feature type="compositionally biased region" description="Basic and acidic residues" evidence="17">
    <location>
        <begin position="278"/>
        <end position="291"/>
    </location>
</feature>
<evidence type="ECO:0000256" key="13">
    <source>
        <dbReference type="ARBA" id="ARBA00023242"/>
    </source>
</evidence>
<evidence type="ECO:0000259" key="19">
    <source>
        <dbReference type="Pfam" id="PF03941"/>
    </source>
</evidence>
<evidence type="ECO:0000256" key="3">
    <source>
        <dbReference type="ARBA" id="ARBA00004214"/>
    </source>
</evidence>
<dbReference type="Gene3D" id="6.10.250.2990">
    <property type="match status" value="1"/>
</dbReference>
<feature type="region of interest" description="Disordered" evidence="17">
    <location>
        <begin position="255"/>
        <end position="316"/>
    </location>
</feature>
<dbReference type="InterPro" id="IPR005635">
    <property type="entry name" value="Inner_centromere_prot_ARK-bd"/>
</dbReference>
<evidence type="ECO:0000256" key="8">
    <source>
        <dbReference type="ARBA" id="ARBA00022618"/>
    </source>
</evidence>
<feature type="compositionally biased region" description="Basic and acidic residues" evidence="17">
    <location>
        <begin position="128"/>
        <end position="141"/>
    </location>
</feature>
<dbReference type="Proteomes" id="UP000050525">
    <property type="component" value="Unassembled WGS sequence"/>
</dbReference>
<feature type="region of interest" description="Disordered" evidence="17">
    <location>
        <begin position="364"/>
        <end position="387"/>
    </location>
</feature>
<evidence type="ECO:0000256" key="9">
    <source>
        <dbReference type="ARBA" id="ARBA00022701"/>
    </source>
</evidence>
<feature type="compositionally biased region" description="Polar residues" evidence="17">
    <location>
        <begin position="256"/>
        <end position="265"/>
    </location>
</feature>
<evidence type="ECO:0000256" key="17">
    <source>
        <dbReference type="SAM" id="MobiDB-lite"/>
    </source>
</evidence>
<dbReference type="GO" id="GO:0000281">
    <property type="term" value="P:mitotic cytokinesis"/>
    <property type="evidence" value="ECO:0007669"/>
    <property type="project" value="TreeGrafter"/>
</dbReference>
<feature type="compositionally biased region" description="Basic residues" evidence="17">
    <location>
        <begin position="299"/>
        <end position="316"/>
    </location>
</feature>
<feature type="compositionally biased region" description="Polar residues" evidence="17">
    <location>
        <begin position="426"/>
        <end position="436"/>
    </location>
</feature>
<proteinExistence type="inferred from homology"/>
<keyword evidence="10" id="KW-0498">Mitosis</keyword>
<evidence type="ECO:0000313" key="22">
    <source>
        <dbReference type="Proteomes" id="UP000050525"/>
    </source>
</evidence>
<evidence type="ECO:0000256" key="14">
    <source>
        <dbReference type="ARBA" id="ARBA00023306"/>
    </source>
</evidence>
<dbReference type="GO" id="GO:0032133">
    <property type="term" value="C:chromosome passenger complex"/>
    <property type="evidence" value="ECO:0007669"/>
    <property type="project" value="TreeGrafter"/>
</dbReference>
<evidence type="ECO:0000256" key="12">
    <source>
        <dbReference type="ARBA" id="ARBA00023212"/>
    </source>
</evidence>
<evidence type="ECO:0000256" key="15">
    <source>
        <dbReference type="ARBA" id="ARBA00023328"/>
    </source>
</evidence>
<feature type="region of interest" description="Disordered" evidence="17">
    <location>
        <begin position="655"/>
        <end position="675"/>
    </location>
</feature>
<evidence type="ECO:0000256" key="18">
    <source>
        <dbReference type="SAM" id="SignalP"/>
    </source>
</evidence>
<dbReference type="STRING" id="8496.A0A151NYW5"/>
<comment type="subcellular location">
    <subcellularLocation>
        <location evidence="4">Chromosome</location>
        <location evidence="4">Centromere</location>
        <location evidence="4">Kinetochore</location>
    </subcellularLocation>
    <subcellularLocation>
        <location evidence="2">Cytoplasm</location>
        <location evidence="2">Cytoskeleton</location>
        <location evidence="2">Spindle</location>
    </subcellularLocation>
    <subcellularLocation>
        <location evidence="3">Midbody</location>
    </subcellularLocation>
    <subcellularLocation>
        <location evidence="1">Nucleus</location>
    </subcellularLocation>
</comment>
<dbReference type="GO" id="GO:0051310">
    <property type="term" value="P:metaphase chromosome alignment"/>
    <property type="evidence" value="ECO:0007669"/>
    <property type="project" value="TreeGrafter"/>
</dbReference>
<feature type="region of interest" description="Disordered" evidence="17">
    <location>
        <begin position="408"/>
        <end position="464"/>
    </location>
</feature>
<dbReference type="GO" id="GO:1990385">
    <property type="term" value="C:meiotic spindle midzone"/>
    <property type="evidence" value="ECO:0007669"/>
    <property type="project" value="TreeGrafter"/>
</dbReference>